<evidence type="ECO:0000256" key="1">
    <source>
        <dbReference type="ARBA" id="ARBA00001933"/>
    </source>
</evidence>
<dbReference type="RefSeq" id="WP_274959823.1">
    <property type="nucleotide sequence ID" value="NZ_DYWQ01000170.1"/>
</dbReference>
<keyword evidence="3" id="KW-0028">Amino-acid biosynthesis</keyword>
<dbReference type="PANTHER" id="PTHR11986:SF79">
    <property type="entry name" value="ACETYLORNITHINE AMINOTRANSFERASE, MITOCHONDRIAL"/>
    <property type="match status" value="1"/>
</dbReference>
<dbReference type="InterPro" id="IPR050103">
    <property type="entry name" value="Class-III_PLP-dep_AT"/>
</dbReference>
<protein>
    <submittedName>
        <fullName evidence="8">Acetylornithine/succinylornithine family transaminase</fullName>
    </submittedName>
</protein>
<dbReference type="GO" id="GO:0008483">
    <property type="term" value="F:transaminase activity"/>
    <property type="evidence" value="ECO:0007669"/>
    <property type="project" value="UniProtKB-KW"/>
</dbReference>
<keyword evidence="5 7" id="KW-0663">Pyridoxal phosphate</keyword>
<keyword evidence="4" id="KW-0808">Transferase</keyword>
<dbReference type="PROSITE" id="PS00600">
    <property type="entry name" value="AA_TRANSFER_CLASS_3"/>
    <property type="match status" value="1"/>
</dbReference>
<evidence type="ECO:0000256" key="7">
    <source>
        <dbReference type="RuleBase" id="RU003560"/>
    </source>
</evidence>
<comment type="cofactor">
    <cofactor evidence="1">
        <name>pyridoxal 5'-phosphate</name>
        <dbReference type="ChEBI" id="CHEBI:597326"/>
    </cofactor>
</comment>
<dbReference type="Pfam" id="PF00202">
    <property type="entry name" value="Aminotran_3"/>
    <property type="match status" value="1"/>
</dbReference>
<dbReference type="GO" id="GO:0006526">
    <property type="term" value="P:L-arginine biosynthetic process"/>
    <property type="evidence" value="ECO:0007669"/>
    <property type="project" value="UniProtKB-ARBA"/>
</dbReference>
<dbReference type="Gene3D" id="3.90.1150.10">
    <property type="entry name" value="Aspartate Aminotransferase, domain 1"/>
    <property type="match status" value="1"/>
</dbReference>
<dbReference type="Gene3D" id="3.40.640.10">
    <property type="entry name" value="Type I PLP-dependent aspartate aminotransferase-like (Major domain)"/>
    <property type="match status" value="1"/>
</dbReference>
<dbReference type="CDD" id="cd00610">
    <property type="entry name" value="OAT_like"/>
    <property type="match status" value="1"/>
</dbReference>
<dbReference type="PANTHER" id="PTHR11986">
    <property type="entry name" value="AMINOTRANSFERASE CLASS III"/>
    <property type="match status" value="1"/>
</dbReference>
<evidence type="ECO:0000256" key="2">
    <source>
        <dbReference type="ARBA" id="ARBA00022576"/>
    </source>
</evidence>
<name>A0A921GJK7_9ACTN</name>
<dbReference type="GO" id="GO:0030170">
    <property type="term" value="F:pyridoxal phosphate binding"/>
    <property type="evidence" value="ECO:0007669"/>
    <property type="project" value="InterPro"/>
</dbReference>
<dbReference type="NCBIfam" id="TIGR00707">
    <property type="entry name" value="argD"/>
    <property type="match status" value="1"/>
</dbReference>
<dbReference type="GO" id="GO:0042802">
    <property type="term" value="F:identical protein binding"/>
    <property type="evidence" value="ECO:0007669"/>
    <property type="project" value="TreeGrafter"/>
</dbReference>
<evidence type="ECO:0000313" key="9">
    <source>
        <dbReference type="Proteomes" id="UP000697330"/>
    </source>
</evidence>
<reference evidence="8" key="1">
    <citation type="journal article" date="2021" name="PeerJ">
        <title>Extensive microbial diversity within the chicken gut microbiome revealed by metagenomics and culture.</title>
        <authorList>
            <person name="Gilroy R."/>
            <person name="Ravi A."/>
            <person name="Getino M."/>
            <person name="Pursley I."/>
            <person name="Horton D.L."/>
            <person name="Alikhan N.F."/>
            <person name="Baker D."/>
            <person name="Gharbi K."/>
            <person name="Hall N."/>
            <person name="Watson M."/>
            <person name="Adriaenssens E.M."/>
            <person name="Foster-Nyarko E."/>
            <person name="Jarju S."/>
            <person name="Secka A."/>
            <person name="Antonio M."/>
            <person name="Oren A."/>
            <person name="Chaudhuri R.R."/>
            <person name="La Ragione R."/>
            <person name="Hildebrand F."/>
            <person name="Pallen M.J."/>
        </authorList>
    </citation>
    <scope>NUCLEOTIDE SEQUENCE</scope>
    <source>
        <strain evidence="8">CHK124-7917</strain>
    </source>
</reference>
<accession>A0A921GJK7</accession>
<dbReference type="AlphaFoldDB" id="A0A921GJK7"/>
<comment type="pathway">
    <text evidence="6">Amino-acid biosynthesis.</text>
</comment>
<proteinExistence type="inferred from homology"/>
<dbReference type="FunFam" id="3.40.640.10:FF:000004">
    <property type="entry name" value="Acetylornithine aminotransferase"/>
    <property type="match status" value="1"/>
</dbReference>
<sequence length="422" mass="45405">MPADEKHDAPTFSTVEERVMKADADYVMHTYGRYPVEFVSGHDATLVDSTGKEYLDLLGGIGCASLGHCNPTVADAIRDQLGRVWQTGNYFYDEKRARLAAALSTMLSTTTDEGGHVVGSTGTRWRTFFANSGAEANEGAIKLARRWGEVKLGGASTIVTARKSFHGRTLATLAATGQDKFHRSFRPLPEGFVAVALNDIYALRERVERGGVCAVMLECVQGEGGVWNANYDYLRDVRELCAEKGILLVIDEVQTGFYRCGSPFCYQRSEIEPDVVSMAKGIADGFPMGAVAARAKVADLMGPGDHGSTFGGNPLACAAGLACVSALTDLGIGEHVLSVGRHLRHRLTAMDHVVDVRGHGLMRGAELDAPIAARVVEEGLADGLVLNHIGDSILRFLPPLVITRAEVDDACDRLEKIIARLS</sequence>
<gene>
    <name evidence="8" type="ORF">K8U72_11240</name>
</gene>
<dbReference type="InterPro" id="IPR015424">
    <property type="entry name" value="PyrdxlP-dep_Trfase"/>
</dbReference>
<dbReference type="PIRSF" id="PIRSF000521">
    <property type="entry name" value="Transaminase_4ab_Lys_Orn"/>
    <property type="match status" value="1"/>
</dbReference>
<evidence type="ECO:0000256" key="6">
    <source>
        <dbReference type="ARBA" id="ARBA00029440"/>
    </source>
</evidence>
<evidence type="ECO:0000256" key="4">
    <source>
        <dbReference type="ARBA" id="ARBA00022679"/>
    </source>
</evidence>
<evidence type="ECO:0000256" key="5">
    <source>
        <dbReference type="ARBA" id="ARBA00022898"/>
    </source>
</evidence>
<dbReference type="Proteomes" id="UP000697330">
    <property type="component" value="Unassembled WGS sequence"/>
</dbReference>
<dbReference type="InterPro" id="IPR004636">
    <property type="entry name" value="AcOrn/SuccOrn_fam"/>
</dbReference>
<dbReference type="InterPro" id="IPR005814">
    <property type="entry name" value="Aminotrans_3"/>
</dbReference>
<dbReference type="InterPro" id="IPR015421">
    <property type="entry name" value="PyrdxlP-dep_Trfase_major"/>
</dbReference>
<keyword evidence="2" id="KW-0032">Aminotransferase</keyword>
<dbReference type="EMBL" id="DYWQ01000170">
    <property type="protein sequence ID" value="HJF46333.1"/>
    <property type="molecule type" value="Genomic_DNA"/>
</dbReference>
<reference evidence="8" key="2">
    <citation type="submission" date="2021-09" db="EMBL/GenBank/DDBJ databases">
        <authorList>
            <person name="Gilroy R."/>
        </authorList>
    </citation>
    <scope>NUCLEOTIDE SEQUENCE</scope>
    <source>
        <strain evidence="8">CHK124-7917</strain>
    </source>
</reference>
<evidence type="ECO:0000256" key="3">
    <source>
        <dbReference type="ARBA" id="ARBA00022605"/>
    </source>
</evidence>
<comment type="caution">
    <text evidence="8">The sequence shown here is derived from an EMBL/GenBank/DDBJ whole genome shotgun (WGS) entry which is preliminary data.</text>
</comment>
<organism evidence="8 9">
    <name type="scientific">Thermophilibacter provencensis</name>
    <dbReference type="NCBI Taxonomy" id="1852386"/>
    <lineage>
        <taxon>Bacteria</taxon>
        <taxon>Bacillati</taxon>
        <taxon>Actinomycetota</taxon>
        <taxon>Coriobacteriia</taxon>
        <taxon>Coriobacteriales</taxon>
        <taxon>Atopobiaceae</taxon>
        <taxon>Thermophilibacter</taxon>
    </lineage>
</organism>
<dbReference type="InterPro" id="IPR049704">
    <property type="entry name" value="Aminotrans_3_PPA_site"/>
</dbReference>
<dbReference type="SUPFAM" id="SSF53383">
    <property type="entry name" value="PLP-dependent transferases"/>
    <property type="match status" value="1"/>
</dbReference>
<dbReference type="InterPro" id="IPR015422">
    <property type="entry name" value="PyrdxlP-dep_Trfase_small"/>
</dbReference>
<comment type="similarity">
    <text evidence="7">Belongs to the class-III pyridoxal-phosphate-dependent aminotransferase family.</text>
</comment>
<evidence type="ECO:0000313" key="8">
    <source>
        <dbReference type="EMBL" id="HJF46333.1"/>
    </source>
</evidence>